<dbReference type="EMBL" id="BOOF01000010">
    <property type="protein sequence ID" value="GIH61522.1"/>
    <property type="molecule type" value="Genomic_DNA"/>
</dbReference>
<evidence type="ECO:0000313" key="5">
    <source>
        <dbReference type="EMBL" id="GIH61522.1"/>
    </source>
</evidence>
<accession>A0ABQ4GJB2</accession>
<proteinExistence type="predicted"/>
<keyword evidence="6" id="KW-1185">Reference proteome</keyword>
<keyword evidence="1" id="KW-0805">Transcription regulation</keyword>
<organism evidence="5 6">
    <name type="scientific">Microbispora siamensis</name>
    <dbReference type="NCBI Taxonomy" id="564413"/>
    <lineage>
        <taxon>Bacteria</taxon>
        <taxon>Bacillati</taxon>
        <taxon>Actinomycetota</taxon>
        <taxon>Actinomycetes</taxon>
        <taxon>Streptosporangiales</taxon>
        <taxon>Streptosporangiaceae</taxon>
        <taxon>Microbispora</taxon>
    </lineage>
</organism>
<dbReference type="InterPro" id="IPR011075">
    <property type="entry name" value="TetR_C"/>
</dbReference>
<feature type="compositionally biased region" description="Basic and acidic residues" evidence="3">
    <location>
        <begin position="136"/>
        <end position="153"/>
    </location>
</feature>
<keyword evidence="2" id="KW-0804">Transcription</keyword>
<dbReference type="Pfam" id="PF16859">
    <property type="entry name" value="TetR_C_11"/>
    <property type="match status" value="1"/>
</dbReference>
<evidence type="ECO:0000256" key="1">
    <source>
        <dbReference type="ARBA" id="ARBA00023015"/>
    </source>
</evidence>
<dbReference type="Proteomes" id="UP000660454">
    <property type="component" value="Unassembled WGS sequence"/>
</dbReference>
<reference evidence="5 6" key="1">
    <citation type="submission" date="2021-01" db="EMBL/GenBank/DDBJ databases">
        <title>Whole genome shotgun sequence of Microbispora siamensis NBRC 104113.</title>
        <authorList>
            <person name="Komaki H."/>
            <person name="Tamura T."/>
        </authorList>
    </citation>
    <scope>NUCLEOTIDE SEQUENCE [LARGE SCALE GENOMIC DNA]</scope>
    <source>
        <strain evidence="5 6">NBRC 104113</strain>
    </source>
</reference>
<dbReference type="InterPro" id="IPR036271">
    <property type="entry name" value="Tet_transcr_reg_TetR-rel_C_sf"/>
</dbReference>
<sequence length="278" mass="29266">MVGRAGEGQGEPAAVEHPAQVGLEADLQYVRDHHGAAPADAQTLADGAAVSVRGQQVFGRHGVRAAVGAAYPRHDLVVIPAQFDEAVAETQVGAGGARVRADDLLQVGLFDEGAGAGGDAAEVLRGRQPPAPQLRAGERVQSGRERPSPAGADTRDDLAVLLRALAERVVDTRASGMLRALNAEAAAFPRLHSRYFEEIVAPRREAMNRVLRRGVERGEVRPDIDPDLISELLVSPLLARMASGSTDQLDPERASRLIIDLVLDGVGVRAVAECTGTA</sequence>
<evidence type="ECO:0000256" key="3">
    <source>
        <dbReference type="SAM" id="MobiDB-lite"/>
    </source>
</evidence>
<evidence type="ECO:0000256" key="2">
    <source>
        <dbReference type="ARBA" id="ARBA00023163"/>
    </source>
</evidence>
<evidence type="ECO:0000313" key="6">
    <source>
        <dbReference type="Proteomes" id="UP000660454"/>
    </source>
</evidence>
<dbReference type="SUPFAM" id="SSF48498">
    <property type="entry name" value="Tetracyclin repressor-like, C-terminal domain"/>
    <property type="match status" value="1"/>
</dbReference>
<protein>
    <recommendedName>
        <fullName evidence="4">Tetracyclin repressor-like C-terminal domain-containing protein</fullName>
    </recommendedName>
</protein>
<evidence type="ECO:0000259" key="4">
    <source>
        <dbReference type="Pfam" id="PF16859"/>
    </source>
</evidence>
<name>A0ABQ4GJB2_9ACTN</name>
<gene>
    <name evidence="5" type="ORF">Msi02_23390</name>
</gene>
<dbReference type="Gene3D" id="1.10.357.10">
    <property type="entry name" value="Tetracycline Repressor, domain 2"/>
    <property type="match status" value="1"/>
</dbReference>
<comment type="caution">
    <text evidence="5">The sequence shown here is derived from an EMBL/GenBank/DDBJ whole genome shotgun (WGS) entry which is preliminary data.</text>
</comment>
<feature type="domain" description="Tetracyclin repressor-like C-terminal" evidence="4">
    <location>
        <begin position="153"/>
        <end position="258"/>
    </location>
</feature>
<feature type="region of interest" description="Disordered" evidence="3">
    <location>
        <begin position="120"/>
        <end position="153"/>
    </location>
</feature>